<dbReference type="Pfam" id="PF00285">
    <property type="entry name" value="Citrate_synt"/>
    <property type="match status" value="1"/>
</dbReference>
<gene>
    <name evidence="1" type="ORF">ADUPG1_001482</name>
</gene>
<accession>A0ABQ5KGE1</accession>
<organism evidence="1 2">
    <name type="scientific">Aduncisulcus paluster</name>
    <dbReference type="NCBI Taxonomy" id="2918883"/>
    <lineage>
        <taxon>Eukaryota</taxon>
        <taxon>Metamonada</taxon>
        <taxon>Carpediemonas-like organisms</taxon>
        <taxon>Aduncisulcus</taxon>
    </lineage>
</organism>
<dbReference type="EMBL" id="BQXS01001246">
    <property type="protein sequence ID" value="GKT30344.1"/>
    <property type="molecule type" value="Genomic_DNA"/>
</dbReference>
<dbReference type="Gene3D" id="1.10.580.10">
    <property type="entry name" value="Citrate Synthase, domain 1"/>
    <property type="match status" value="1"/>
</dbReference>
<feature type="non-terminal residue" evidence="1">
    <location>
        <position position="114"/>
    </location>
</feature>
<reference evidence="1" key="1">
    <citation type="submission" date="2022-03" db="EMBL/GenBank/DDBJ databases">
        <title>Draft genome sequence of Aduncisulcus paluster, a free-living microaerophilic Fornicata.</title>
        <authorList>
            <person name="Yuyama I."/>
            <person name="Kume K."/>
            <person name="Tamura T."/>
            <person name="Inagaki Y."/>
            <person name="Hashimoto T."/>
        </authorList>
    </citation>
    <scope>NUCLEOTIDE SEQUENCE</scope>
    <source>
        <strain evidence="1">NY0171</strain>
    </source>
</reference>
<dbReference type="InterPro" id="IPR002020">
    <property type="entry name" value="Citrate_synthase"/>
</dbReference>
<dbReference type="SUPFAM" id="SSF48256">
    <property type="entry name" value="Citrate synthase"/>
    <property type="match status" value="1"/>
</dbReference>
<evidence type="ECO:0000313" key="1">
    <source>
        <dbReference type="EMBL" id="GKT30344.1"/>
    </source>
</evidence>
<comment type="caution">
    <text evidence="1">The sequence shown here is derived from an EMBL/GenBank/DDBJ whole genome shotgun (WGS) entry which is preliminary data.</text>
</comment>
<protein>
    <submittedName>
        <fullName evidence="1">Citrate synthase like protein</fullName>
    </submittedName>
</protein>
<sequence length="114" mass="12742">MSDKDIAILKYDGKEYKLPVIHGTEGETGIDITQLRSQSRLITYDPGYGNTGSCTSNITFVDGEKGILRYRGYPIEDLAKHGKFIETAWLLIFGELPLKEDLARFSALLTAEEL</sequence>
<dbReference type="Proteomes" id="UP001057375">
    <property type="component" value="Unassembled WGS sequence"/>
</dbReference>
<name>A0ABQ5KGE1_9EUKA</name>
<evidence type="ECO:0000313" key="2">
    <source>
        <dbReference type="Proteomes" id="UP001057375"/>
    </source>
</evidence>
<keyword evidence="2" id="KW-1185">Reference proteome</keyword>
<dbReference type="InterPro" id="IPR036969">
    <property type="entry name" value="Citrate_synthase_sf"/>
</dbReference>
<dbReference type="InterPro" id="IPR016142">
    <property type="entry name" value="Citrate_synth-like_lrg_a-sub"/>
</dbReference>
<dbReference type="PANTHER" id="PTHR42871">
    <property type="entry name" value="CITRATE SYNTHASE"/>
    <property type="match status" value="1"/>
</dbReference>
<proteinExistence type="predicted"/>
<dbReference type="PANTHER" id="PTHR42871:SF1">
    <property type="entry name" value="CITRATE SYNTHASE"/>
    <property type="match status" value="1"/>
</dbReference>
<dbReference type="Gene3D" id="2.20.28.60">
    <property type="match status" value="1"/>
</dbReference>